<organism evidence="1 2">
    <name type="scientific">Sedimentitalea arenosa</name>
    <dbReference type="NCBI Taxonomy" id="2798803"/>
    <lineage>
        <taxon>Bacteria</taxon>
        <taxon>Pseudomonadati</taxon>
        <taxon>Pseudomonadota</taxon>
        <taxon>Alphaproteobacteria</taxon>
        <taxon>Rhodobacterales</taxon>
        <taxon>Paracoccaceae</taxon>
        <taxon>Sedimentitalea</taxon>
    </lineage>
</organism>
<proteinExistence type="predicted"/>
<name>A0A8J7JC30_9RHOB</name>
<dbReference type="AlphaFoldDB" id="A0A8J7JC30"/>
<keyword evidence="2" id="KW-1185">Reference proteome</keyword>
<gene>
    <name evidence="1" type="ORF">JF290_16445</name>
</gene>
<evidence type="ECO:0000313" key="2">
    <source>
        <dbReference type="Proteomes" id="UP000619079"/>
    </source>
</evidence>
<protein>
    <submittedName>
        <fullName evidence="1">Uncharacterized protein</fullName>
    </submittedName>
</protein>
<dbReference type="EMBL" id="JAELVR010000011">
    <property type="protein sequence ID" value="MBJ6373118.1"/>
    <property type="molecule type" value="Genomic_DNA"/>
</dbReference>
<evidence type="ECO:0000313" key="1">
    <source>
        <dbReference type="EMBL" id="MBJ6373118.1"/>
    </source>
</evidence>
<comment type="caution">
    <text evidence="1">The sequence shown here is derived from an EMBL/GenBank/DDBJ whole genome shotgun (WGS) entry which is preliminary data.</text>
</comment>
<dbReference type="Proteomes" id="UP000619079">
    <property type="component" value="Unassembled WGS sequence"/>
</dbReference>
<accession>A0A8J7JC30</accession>
<sequence length="60" mass="6992">MNELRSTDGMWGISFEFNLYRLAILFVDGDKSDGREKRFYKSLIAGAVDRFDCLPERRKG</sequence>
<dbReference type="RefSeq" id="WP_199025990.1">
    <property type="nucleotide sequence ID" value="NZ_JAELVR010000011.1"/>
</dbReference>
<reference evidence="1" key="1">
    <citation type="submission" date="2020-12" db="EMBL/GenBank/DDBJ databases">
        <title>Sedimentitalea sp. nov., isolated from sand in Incheon.</title>
        <authorList>
            <person name="Kim W."/>
        </authorList>
    </citation>
    <scope>NUCLEOTIDE SEQUENCE</scope>
    <source>
        <strain evidence="1">CAU 1593</strain>
    </source>
</reference>